<gene>
    <name evidence="2" type="ORF">R1523_13025</name>
</gene>
<organism evidence="2 3">
    <name type="scientific">Rhizobium brockwellii</name>
    <dbReference type="NCBI Taxonomy" id="3019932"/>
    <lineage>
        <taxon>Bacteria</taxon>
        <taxon>Pseudomonadati</taxon>
        <taxon>Pseudomonadota</taxon>
        <taxon>Alphaproteobacteria</taxon>
        <taxon>Hyphomicrobiales</taxon>
        <taxon>Rhizobiaceae</taxon>
        <taxon>Rhizobium/Agrobacterium group</taxon>
        <taxon>Rhizobium</taxon>
    </lineage>
</organism>
<proteinExistence type="predicted"/>
<protein>
    <submittedName>
        <fullName evidence="2">Uncharacterized protein</fullName>
    </submittedName>
</protein>
<keyword evidence="1" id="KW-0472">Membrane</keyword>
<comment type="caution">
    <text evidence="2">The sequence shown here is derived from an EMBL/GenBank/DDBJ whole genome shotgun (WGS) entry which is preliminary data.</text>
</comment>
<keyword evidence="1" id="KW-0812">Transmembrane</keyword>
<name>A0ABU3YKR1_9HYPH</name>
<sequence length="112" mass="12323">MEAIALAIFGVVLSRLALVYELHEKLDNLAHEGGGYGVDQLFIAIIIVGILGFVFGVSRFGSCSENLKPLHHLIRLGARRKPCNRHMSKPCSGITSTIERRSGRWDENSAYG</sequence>
<keyword evidence="1" id="KW-1133">Transmembrane helix</keyword>
<accession>A0ABU3YKR1</accession>
<feature type="transmembrane region" description="Helical" evidence="1">
    <location>
        <begin position="41"/>
        <end position="61"/>
    </location>
</feature>
<evidence type="ECO:0000313" key="3">
    <source>
        <dbReference type="Proteomes" id="UP001187203"/>
    </source>
</evidence>
<dbReference type="RefSeq" id="WP_317276209.1">
    <property type="nucleotide sequence ID" value="NZ_JAWJWI010000005.1"/>
</dbReference>
<dbReference type="Proteomes" id="UP001187203">
    <property type="component" value="Unassembled WGS sequence"/>
</dbReference>
<evidence type="ECO:0000256" key="1">
    <source>
        <dbReference type="SAM" id="Phobius"/>
    </source>
</evidence>
<dbReference type="EMBL" id="JAWJWI010000005">
    <property type="protein sequence ID" value="MDV4186425.1"/>
    <property type="molecule type" value="Genomic_DNA"/>
</dbReference>
<reference evidence="3" key="1">
    <citation type="journal article" date="2023" name="Int. J. Mol. Sci.">
        <title>Genomic and Metabolic Characterization of Plant Growth-Promoting Rhizobacteria Isolated from Nodules of Clovers Grown in Non-Farmed Soil.</title>
        <authorList>
            <person name="Wojcik M."/>
            <person name="Koper P."/>
            <person name="Zebracki K."/>
            <person name="Marczak M."/>
            <person name="Mazur A."/>
        </authorList>
    </citation>
    <scope>NUCLEOTIDE SEQUENCE [LARGE SCALE GENOMIC DNA]</scope>
    <source>
        <strain evidence="3">KB12</strain>
    </source>
</reference>
<keyword evidence="3" id="KW-1185">Reference proteome</keyword>
<evidence type="ECO:0000313" key="2">
    <source>
        <dbReference type="EMBL" id="MDV4186425.1"/>
    </source>
</evidence>